<dbReference type="RefSeq" id="WP_115773165.1">
    <property type="nucleotide sequence ID" value="NZ_PIOC01000016.1"/>
</dbReference>
<feature type="transmembrane region" description="Helical" evidence="6">
    <location>
        <begin position="262"/>
        <end position="282"/>
    </location>
</feature>
<keyword evidence="9" id="KW-1185">Reference proteome</keyword>
<feature type="transmembrane region" description="Helical" evidence="6">
    <location>
        <begin position="12"/>
        <end position="39"/>
    </location>
</feature>
<name>A0A3D8PUU7_9BACI</name>
<feature type="transmembrane region" description="Helical" evidence="6">
    <location>
        <begin position="490"/>
        <end position="513"/>
    </location>
</feature>
<evidence type="ECO:0000256" key="6">
    <source>
        <dbReference type="SAM" id="Phobius"/>
    </source>
</evidence>
<proteinExistence type="predicted"/>
<feature type="transmembrane region" description="Helical" evidence="6">
    <location>
        <begin position="169"/>
        <end position="189"/>
    </location>
</feature>
<evidence type="ECO:0000313" key="9">
    <source>
        <dbReference type="Proteomes" id="UP000257143"/>
    </source>
</evidence>
<evidence type="ECO:0000259" key="7">
    <source>
        <dbReference type="Pfam" id="PF03553"/>
    </source>
</evidence>
<evidence type="ECO:0000313" key="8">
    <source>
        <dbReference type="EMBL" id="RDW18705.1"/>
    </source>
</evidence>
<feature type="domain" description="Na+/H+ antiporter NhaC-like C-terminal" evidence="7">
    <location>
        <begin position="160"/>
        <end position="486"/>
    </location>
</feature>
<feature type="transmembrane region" description="Helical" evidence="6">
    <location>
        <begin position="463"/>
        <end position="484"/>
    </location>
</feature>
<dbReference type="PANTHER" id="PTHR43478">
    <property type="entry name" value="NA+/H+ ANTIPORTER-RELATED"/>
    <property type="match status" value="1"/>
</dbReference>
<comment type="subcellular location">
    <subcellularLocation>
        <location evidence="1">Cell membrane</location>
        <topology evidence="1">Multi-pass membrane protein</topology>
    </subcellularLocation>
</comment>
<dbReference type="Pfam" id="PF03553">
    <property type="entry name" value="Na_H_antiporter"/>
    <property type="match status" value="1"/>
</dbReference>
<gene>
    <name evidence="8" type="ORF">CWR48_10295</name>
</gene>
<dbReference type="OrthoDB" id="9762978at2"/>
<protein>
    <submittedName>
        <fullName evidence="8">Sodium:proton antiporter</fullName>
    </submittedName>
</protein>
<feature type="transmembrane region" description="Helical" evidence="6">
    <location>
        <begin position="201"/>
        <end position="222"/>
    </location>
</feature>
<evidence type="ECO:0000256" key="4">
    <source>
        <dbReference type="ARBA" id="ARBA00022989"/>
    </source>
</evidence>
<dbReference type="PANTHER" id="PTHR43478:SF1">
    <property type="entry name" value="NA+_H+ ANTIPORTER NHAC-LIKE C-TERMINAL DOMAIN-CONTAINING PROTEIN"/>
    <property type="match status" value="1"/>
</dbReference>
<keyword evidence="4 6" id="KW-1133">Transmembrane helix</keyword>
<keyword evidence="3 6" id="KW-0812">Transmembrane</keyword>
<reference evidence="9" key="1">
    <citation type="submission" date="2017-11" db="EMBL/GenBank/DDBJ databases">
        <authorList>
            <person name="Zhu W."/>
        </authorList>
    </citation>
    <scope>NUCLEOTIDE SEQUENCE [LARGE SCALE GENOMIC DNA]</scope>
    <source>
        <strain evidence="9">CAU 1183</strain>
    </source>
</reference>
<feature type="transmembrane region" description="Helical" evidence="6">
    <location>
        <begin position="67"/>
        <end position="86"/>
    </location>
</feature>
<feature type="transmembrane region" description="Helical" evidence="6">
    <location>
        <begin position="303"/>
        <end position="325"/>
    </location>
</feature>
<evidence type="ECO:0000256" key="3">
    <source>
        <dbReference type="ARBA" id="ARBA00022692"/>
    </source>
</evidence>
<evidence type="ECO:0000256" key="2">
    <source>
        <dbReference type="ARBA" id="ARBA00022475"/>
    </source>
</evidence>
<evidence type="ECO:0000256" key="5">
    <source>
        <dbReference type="ARBA" id="ARBA00023136"/>
    </source>
</evidence>
<dbReference type="AlphaFoldDB" id="A0A3D8PUU7"/>
<dbReference type="EMBL" id="PIOC01000016">
    <property type="protein sequence ID" value="RDW18705.1"/>
    <property type="molecule type" value="Genomic_DNA"/>
</dbReference>
<feature type="transmembrane region" description="Helical" evidence="6">
    <location>
        <begin position="107"/>
        <end position="126"/>
    </location>
</feature>
<dbReference type="GO" id="GO:0005886">
    <property type="term" value="C:plasma membrane"/>
    <property type="evidence" value="ECO:0007669"/>
    <property type="project" value="UniProtKB-SubCell"/>
</dbReference>
<keyword evidence="2" id="KW-1003">Cell membrane</keyword>
<sequence length="519" mass="55859">MEGTIYALIPAIIMLILVLVTRKVLLSLGTGIIVGALFIHDFNIGQSLKEVWLVFYQIFVVDGAPNWGNILLLVFLFLLGIMTAFLQASGGSRAFGEWMIKRVKTRAGAQVMTGILGIIIFVDDYFSSLSIGQIARPLTDRHRISRAKLAYFIDSMAAPVTVLSPISSWGAYIIGILGGLFAANGITSMQPIEAFIMMIPLNFYAIVALLLVFIVAIFNFNIGPMRTHEDRAVQTGELLDPNRNNVPGDLSDVFEPNKNGKVYHLIVPIIMLFVATIVAMLVTGIQATEGKASLITAFANTNVNLSLFIGGLAAVLTSAIFHFLQKQPRENVGKIFVEGLKTMQPAINILLLAWMVGSVISTLEIGAYLAEIVNNASINVSFIPLIFFAVTLLMSLATGSSWGTFGMMLPIGVEIMMHTDSQLLLPALAAILSGSVFGDHCSPISDTTVLSATGAGSNHMDHVLTQLPYAIMAAIIAAVGFMVIGFTNQVVLALFVCVVLLAVAVFVQHLLIAKKISVN</sequence>
<accession>A0A3D8PUU7</accession>
<dbReference type="InterPro" id="IPR018461">
    <property type="entry name" value="Na/H_Antiport_NhaC-like_C"/>
</dbReference>
<feature type="transmembrane region" description="Helical" evidence="6">
    <location>
        <begin position="382"/>
        <end position="403"/>
    </location>
</feature>
<feature type="transmembrane region" description="Helical" evidence="6">
    <location>
        <begin position="345"/>
        <end position="370"/>
    </location>
</feature>
<dbReference type="Proteomes" id="UP000257143">
    <property type="component" value="Unassembled WGS sequence"/>
</dbReference>
<keyword evidence="5 6" id="KW-0472">Membrane</keyword>
<comment type="caution">
    <text evidence="8">The sequence shown here is derived from an EMBL/GenBank/DDBJ whole genome shotgun (WGS) entry which is preliminary data.</text>
</comment>
<evidence type="ECO:0000256" key="1">
    <source>
        <dbReference type="ARBA" id="ARBA00004651"/>
    </source>
</evidence>
<organism evidence="8 9">
    <name type="scientific">Oceanobacillus arenosus</name>
    <dbReference type="NCBI Taxonomy" id="1229153"/>
    <lineage>
        <taxon>Bacteria</taxon>
        <taxon>Bacillati</taxon>
        <taxon>Bacillota</taxon>
        <taxon>Bacilli</taxon>
        <taxon>Bacillales</taxon>
        <taxon>Bacillaceae</taxon>
        <taxon>Oceanobacillus</taxon>
    </lineage>
</organism>